<comment type="caution">
    <text evidence="2">The sequence shown here is derived from an EMBL/GenBank/DDBJ whole genome shotgun (WGS) entry which is preliminary data.</text>
</comment>
<gene>
    <name evidence="2" type="ORF">HMPREF9446_02884</name>
</gene>
<reference evidence="2 3" key="1">
    <citation type="submission" date="2011-02" db="EMBL/GenBank/DDBJ databases">
        <authorList>
            <person name="Weinstock G."/>
            <person name="Sodergren E."/>
            <person name="Clifton S."/>
            <person name="Fulton L."/>
            <person name="Fulton B."/>
            <person name="Courtney L."/>
            <person name="Fronick C."/>
            <person name="Harrison M."/>
            <person name="Strong C."/>
            <person name="Farmer C."/>
            <person name="Delahaunty K."/>
            <person name="Markovic C."/>
            <person name="Hall O."/>
            <person name="Minx P."/>
            <person name="Tomlinson C."/>
            <person name="Mitreva M."/>
            <person name="Hou S."/>
            <person name="Chen J."/>
            <person name="Wollam A."/>
            <person name="Pepin K.H."/>
            <person name="Johnson M."/>
            <person name="Bhonagiri V."/>
            <person name="Zhang X."/>
            <person name="Suruliraj S."/>
            <person name="Warren W."/>
            <person name="Chinwalla A."/>
            <person name="Mardis E.R."/>
            <person name="Wilson R.K."/>
        </authorList>
    </citation>
    <scope>NUCLEOTIDE SEQUENCE [LARGE SCALE GENOMIC DNA]</scope>
    <source>
        <strain evidence="2 3">YIT 12057</strain>
    </source>
</reference>
<dbReference type="Pfam" id="PF00534">
    <property type="entry name" value="Glycos_transf_1"/>
    <property type="match status" value="1"/>
</dbReference>
<sequence>MIKKNILFIENSILPSRGGIEKVSDILSQIFEQDGHRCYFAFWHTDNASIQDSKKIKMNLKQPMQVFYNQLSQFIKENDINIIINQGLTQRRIIYTLKTIKREIHNVKIINCLHNTPYFIQYLERPKSIKIQLILIIKTILARQNIYIKEQKQLYKICDYYVVLSPSFISEAINNFHLKDNKKLYAIGNPLVYSNNINIDFIKQKEVIIVARFDENQKNIISALRIWKQVCERITDWSLRIIGYGEAEVLYKQYIQEQKIPNVIFEGKKDNPQIYYQKASIFMMTSHYEGLSVTLIEALTNKCIPIAYQTFSSIKDIIWNGKNGIIIPPYNEQMYVEKIIELMSNNNLMNTYRANAQLTLSKFAHQEIRKRWYQLFD</sequence>
<keyword evidence="3" id="KW-1185">Reference proteome</keyword>
<dbReference type="GeneID" id="86050337"/>
<dbReference type="EMBL" id="AFBN01000084">
    <property type="protein sequence ID" value="EGF53277.1"/>
    <property type="molecule type" value="Genomic_DNA"/>
</dbReference>
<accession>F3PVV5</accession>
<dbReference type="PANTHER" id="PTHR12526">
    <property type="entry name" value="GLYCOSYLTRANSFERASE"/>
    <property type="match status" value="1"/>
</dbReference>
<dbReference type="GO" id="GO:0016757">
    <property type="term" value="F:glycosyltransferase activity"/>
    <property type="evidence" value="ECO:0007669"/>
    <property type="project" value="InterPro"/>
</dbReference>
<dbReference type="RefSeq" id="WP_009126116.1">
    <property type="nucleotide sequence ID" value="NZ_GL882678.1"/>
</dbReference>
<dbReference type="AlphaFoldDB" id="F3PVV5"/>
<keyword evidence="2" id="KW-0808">Transferase</keyword>
<organism evidence="2 3">
    <name type="scientific">Bacteroides fluxus YIT 12057</name>
    <dbReference type="NCBI Taxonomy" id="763034"/>
    <lineage>
        <taxon>Bacteria</taxon>
        <taxon>Pseudomonadati</taxon>
        <taxon>Bacteroidota</taxon>
        <taxon>Bacteroidia</taxon>
        <taxon>Bacteroidales</taxon>
        <taxon>Bacteroidaceae</taxon>
        <taxon>Bacteroides</taxon>
    </lineage>
</organism>
<name>F3PVV5_9BACE</name>
<dbReference type="InterPro" id="IPR001296">
    <property type="entry name" value="Glyco_trans_1"/>
</dbReference>
<dbReference type="STRING" id="763034.HMPREF9446_02884"/>
<proteinExistence type="predicted"/>
<dbReference type="Proteomes" id="UP000003416">
    <property type="component" value="Unassembled WGS sequence"/>
</dbReference>
<evidence type="ECO:0000259" key="1">
    <source>
        <dbReference type="Pfam" id="PF00534"/>
    </source>
</evidence>
<evidence type="ECO:0000313" key="2">
    <source>
        <dbReference type="EMBL" id="EGF53277.1"/>
    </source>
</evidence>
<protein>
    <submittedName>
        <fullName evidence="2">Glycosyltransferase, group 1 family protein</fullName>
    </submittedName>
</protein>
<dbReference type="HOGENOM" id="CLU_009583_0_0_10"/>
<dbReference type="SUPFAM" id="SSF53756">
    <property type="entry name" value="UDP-Glycosyltransferase/glycogen phosphorylase"/>
    <property type="match status" value="1"/>
</dbReference>
<feature type="domain" description="Glycosyl transferase family 1" evidence="1">
    <location>
        <begin position="203"/>
        <end position="357"/>
    </location>
</feature>
<evidence type="ECO:0000313" key="3">
    <source>
        <dbReference type="Proteomes" id="UP000003416"/>
    </source>
</evidence>
<dbReference type="eggNOG" id="COG0438">
    <property type="taxonomic scope" value="Bacteria"/>
</dbReference>
<dbReference type="Gene3D" id="3.40.50.2000">
    <property type="entry name" value="Glycogen Phosphorylase B"/>
    <property type="match status" value="2"/>
</dbReference>
<dbReference type="PANTHER" id="PTHR12526:SF630">
    <property type="entry name" value="GLYCOSYLTRANSFERASE"/>
    <property type="match status" value="1"/>
</dbReference>